<dbReference type="PANTHER" id="PTHR43617">
    <property type="entry name" value="L-AMINO ACID N-ACETYLTRANSFERASE"/>
    <property type="match status" value="1"/>
</dbReference>
<dbReference type="CDD" id="cd04301">
    <property type="entry name" value="NAT_SF"/>
    <property type="match status" value="1"/>
</dbReference>
<keyword evidence="3" id="KW-1185">Reference proteome</keyword>
<protein>
    <submittedName>
        <fullName evidence="2">GNAT family N-acetyltransferase</fullName>
    </submittedName>
</protein>
<dbReference type="GO" id="GO:0016747">
    <property type="term" value="F:acyltransferase activity, transferring groups other than amino-acyl groups"/>
    <property type="evidence" value="ECO:0007669"/>
    <property type="project" value="InterPro"/>
</dbReference>
<name>A0A6M0H6D5_9CLOT</name>
<dbReference type="Gene3D" id="1.10.287.900">
    <property type="entry name" value="The crystal structure of the spermine/spermidine acetyltransferase from enterococcus faecali"/>
    <property type="match status" value="1"/>
</dbReference>
<comment type="caution">
    <text evidence="2">The sequence shown here is derived from an EMBL/GenBank/DDBJ whole genome shotgun (WGS) entry which is preliminary data.</text>
</comment>
<proteinExistence type="predicted"/>
<sequence length="146" mass="17031">MSVKIKDVTQKNWREVEKLRVGENQRAFIEPNSYSLAQSCFEPEWKSVALYCDNLLVGYAMYGMEKTKGNVWIDRFMIDKDFQGKGYGSQCIKALINHVKNIYNCNEIRLSTHLNNKFAQKFYEKVGFKINGEIDSNEQVMIIKNI</sequence>
<dbReference type="InterPro" id="IPR000182">
    <property type="entry name" value="GNAT_dom"/>
</dbReference>
<dbReference type="InterPro" id="IPR050276">
    <property type="entry name" value="MshD_Acetyltransferase"/>
</dbReference>
<feature type="domain" description="N-acetyltransferase" evidence="1">
    <location>
        <begin position="3"/>
        <end position="146"/>
    </location>
</feature>
<dbReference type="InterPro" id="IPR016181">
    <property type="entry name" value="Acyl_CoA_acyltransferase"/>
</dbReference>
<dbReference type="Proteomes" id="UP000481872">
    <property type="component" value="Unassembled WGS sequence"/>
</dbReference>
<dbReference type="Pfam" id="PF00583">
    <property type="entry name" value="Acetyltransf_1"/>
    <property type="match status" value="1"/>
</dbReference>
<evidence type="ECO:0000313" key="3">
    <source>
        <dbReference type="Proteomes" id="UP000481872"/>
    </source>
</evidence>
<dbReference type="PANTHER" id="PTHR43617:SF2">
    <property type="entry name" value="UPF0039 PROTEIN SLL0451"/>
    <property type="match status" value="1"/>
</dbReference>
<dbReference type="RefSeq" id="WP_199870770.1">
    <property type="nucleotide sequence ID" value="NZ_JAAGPU010000039.1"/>
</dbReference>
<dbReference type="EMBL" id="JAAGPU010000039">
    <property type="protein sequence ID" value="NEU06290.1"/>
    <property type="molecule type" value="Genomic_DNA"/>
</dbReference>
<accession>A0A6M0H6D5</accession>
<dbReference type="Gene3D" id="3.40.630.30">
    <property type="match status" value="1"/>
</dbReference>
<dbReference type="SUPFAM" id="SSF55729">
    <property type="entry name" value="Acyl-CoA N-acyltransferases (Nat)"/>
    <property type="match status" value="1"/>
</dbReference>
<evidence type="ECO:0000259" key="1">
    <source>
        <dbReference type="PROSITE" id="PS51186"/>
    </source>
</evidence>
<gene>
    <name evidence="2" type="ORF">G3M99_15865</name>
</gene>
<organism evidence="2 3">
    <name type="scientific">Clostridium senegalense</name>
    <dbReference type="NCBI Taxonomy" id="1465809"/>
    <lineage>
        <taxon>Bacteria</taxon>
        <taxon>Bacillati</taxon>
        <taxon>Bacillota</taxon>
        <taxon>Clostridia</taxon>
        <taxon>Eubacteriales</taxon>
        <taxon>Clostridiaceae</taxon>
        <taxon>Clostridium</taxon>
    </lineage>
</organism>
<dbReference type="InterPro" id="IPR027455">
    <property type="entry name" value="Sper_AcTfrase_N"/>
</dbReference>
<dbReference type="PROSITE" id="PS51186">
    <property type="entry name" value="GNAT"/>
    <property type="match status" value="1"/>
</dbReference>
<keyword evidence="2" id="KW-0808">Transferase</keyword>
<dbReference type="AlphaFoldDB" id="A0A6M0H6D5"/>
<evidence type="ECO:0000313" key="2">
    <source>
        <dbReference type="EMBL" id="NEU06290.1"/>
    </source>
</evidence>
<reference evidence="2 3" key="1">
    <citation type="submission" date="2020-02" db="EMBL/GenBank/DDBJ databases">
        <title>Genome assembly of a novel Clostridium senegalense strain.</title>
        <authorList>
            <person name="Gupta T.B."/>
            <person name="Jauregui R."/>
            <person name="Maclean P."/>
            <person name="Nawarathana A."/>
            <person name="Brightwell G."/>
        </authorList>
    </citation>
    <scope>NUCLEOTIDE SEQUENCE [LARGE SCALE GENOMIC DNA]</scope>
    <source>
        <strain evidence="2 3">AGRFS4</strain>
    </source>
</reference>